<reference evidence="2 3" key="1">
    <citation type="submission" date="2014-02" db="EMBL/GenBank/DDBJ databases">
        <title>The genome sequence of Colletotrichum nymphaeae SA-01.</title>
        <authorList>
            <person name="Baroncelli R."/>
            <person name="Thon M.R."/>
        </authorList>
    </citation>
    <scope>NUCLEOTIDE SEQUENCE [LARGE SCALE GENOMIC DNA]</scope>
    <source>
        <strain evidence="2 3">SA-01</strain>
    </source>
</reference>
<dbReference type="Proteomes" id="UP000070054">
    <property type="component" value="Unassembled WGS sequence"/>
</dbReference>
<feature type="transmembrane region" description="Helical" evidence="1">
    <location>
        <begin position="923"/>
        <end position="943"/>
    </location>
</feature>
<keyword evidence="3" id="KW-1185">Reference proteome</keyword>
<dbReference type="AlphaFoldDB" id="A0A135SPU1"/>
<gene>
    <name evidence="2" type="ORF">CNYM01_08035</name>
</gene>
<evidence type="ECO:0000313" key="2">
    <source>
        <dbReference type="EMBL" id="KXH37949.1"/>
    </source>
</evidence>
<keyword evidence="1" id="KW-0472">Membrane</keyword>
<keyword evidence="1" id="KW-0812">Transmembrane</keyword>
<keyword evidence="1" id="KW-1133">Transmembrane helix</keyword>
<proteinExistence type="predicted"/>
<protein>
    <submittedName>
        <fullName evidence="2">Uncharacterized protein</fullName>
    </submittedName>
</protein>
<comment type="caution">
    <text evidence="2">The sequence shown here is derived from an EMBL/GenBank/DDBJ whole genome shotgun (WGS) entry which is preliminary data.</text>
</comment>
<evidence type="ECO:0000256" key="1">
    <source>
        <dbReference type="SAM" id="Phobius"/>
    </source>
</evidence>
<dbReference type="EMBL" id="JEMN01001418">
    <property type="protein sequence ID" value="KXH37949.1"/>
    <property type="molecule type" value="Genomic_DNA"/>
</dbReference>
<accession>A0A135SPU1</accession>
<dbReference type="OrthoDB" id="4849251at2759"/>
<sequence>MANVGNFQTSLVSVRNEISPAFVNVNLDISLFRCNPAAEFQRVGSALTAWRKKEAEDGVLHKTACRLGFLLNDILPDTPELLKAFGTRASEILDSPNINPQGTTDDGHFKDFIGADGTCIWAAATSTSASIGANVYLALRDIGKLVNPHTVLAIQQDITRDDLAKWDASARAWLRRADRHMDLKRNQFTLIMNNVRTPFIDTGTTYEKVTKAWIRASETMERLLNNKPQQADDKLILFAISSWHLYPNLLVFQEKATNVVFGDKLFQDSAVLSLGLEYRIDQRGDFNRWSLALSHLRYYGNPVKVKSEESLDQRINGKQVWLVALGATLRQWQVSSSNVNDSIIWSEKLGKVIQETVQRNSVEISWLRRMCDSVSSFSTKSESERQMTTALVGFGHRRALHFLGSKGGVQYPYFGLTDLEMLGGNGIHKAIEVGFKCLRELANRAKLRPDQAILSYMDRAGHGTYIEWATLAPQDASVTGVAHRSTSETPVKRNARWISFRPRVGKTFLKDDRITRRAREISLAGDACKIALSKSDVPRHTNQKEQRNSTGSKFPWDWTWDNPPPLFIQIPDAIIRKLLSSIAKVSSPTAIGPNLIVLTKSYETQGHTEYGAQTVEEVLPLLPSSDTSQGSLRSAPLEWIVSLRALEIASALYDNMPTATILLRIVEQKLHMARWLPESLKSEHVGSATNVLSTSTEVYCQKMSRENSLCCIAMFESGIFNIGTEYTRDVIAICCEDSIFVAGILLSDPRSSSLGNLGMNVRHLVGNVGQPGMVLMIAPQDPRIRPRKYDTSMIQHQSYDGKSRDSFQGTSLHLSFTDWKLPLGSVIDCGQTGEIDHEVVQVESVIAVQHDGRWIADIDVLQIEREGLAIVDDFECICDRAELPEVDVVTLDSWEELLDPPASPAIMRANKNWAARLAAALRYFMYILTYLSYLSLLPMWYLWTPGTKCDLKYVSERKNPHLGASELSFNVLLDVCPNRGLQDANIKLTLDLLSFFNNERDRKRGN</sequence>
<organism evidence="2 3">
    <name type="scientific">Colletotrichum nymphaeae SA-01</name>
    <dbReference type="NCBI Taxonomy" id="1460502"/>
    <lineage>
        <taxon>Eukaryota</taxon>
        <taxon>Fungi</taxon>
        <taxon>Dikarya</taxon>
        <taxon>Ascomycota</taxon>
        <taxon>Pezizomycotina</taxon>
        <taxon>Sordariomycetes</taxon>
        <taxon>Hypocreomycetidae</taxon>
        <taxon>Glomerellales</taxon>
        <taxon>Glomerellaceae</taxon>
        <taxon>Colletotrichum</taxon>
        <taxon>Colletotrichum acutatum species complex</taxon>
    </lineage>
</organism>
<name>A0A135SPU1_9PEZI</name>
<evidence type="ECO:0000313" key="3">
    <source>
        <dbReference type="Proteomes" id="UP000070054"/>
    </source>
</evidence>